<name>A0A917SX41_9ACTN</name>
<comment type="subunit">
    <text evidence="4">Homodimer.</text>
</comment>
<evidence type="ECO:0000256" key="4">
    <source>
        <dbReference type="HAMAP-Rule" id="MF_00171"/>
    </source>
</evidence>
<dbReference type="GO" id="GO:0003723">
    <property type="term" value="F:RNA binding"/>
    <property type="evidence" value="ECO:0007669"/>
    <property type="project" value="InterPro"/>
</dbReference>
<dbReference type="PIRSF" id="PIRSF001430">
    <property type="entry name" value="tRNA_psdUrid_synth"/>
    <property type="match status" value="1"/>
</dbReference>
<evidence type="ECO:0000313" key="9">
    <source>
        <dbReference type="EMBL" id="GGM03167.1"/>
    </source>
</evidence>
<dbReference type="Pfam" id="PF01416">
    <property type="entry name" value="PseudoU_synth_1"/>
    <property type="match status" value="1"/>
</dbReference>
<evidence type="ECO:0000256" key="6">
    <source>
        <dbReference type="PIRSR" id="PIRSR001430-2"/>
    </source>
</evidence>
<dbReference type="InterPro" id="IPR020094">
    <property type="entry name" value="TruA/RsuA/RluB/E/F_N"/>
</dbReference>
<evidence type="ECO:0000256" key="3">
    <source>
        <dbReference type="ARBA" id="ARBA00023235"/>
    </source>
</evidence>
<protein>
    <recommendedName>
        <fullName evidence="4">tRNA pseudouridine synthase A</fullName>
        <ecNumber evidence="4">5.4.99.12</ecNumber>
    </recommendedName>
    <alternativeName>
        <fullName evidence="4">tRNA pseudouridine(38-40) synthase</fullName>
    </alternativeName>
    <alternativeName>
        <fullName evidence="4">tRNA pseudouridylate synthase I</fullName>
    </alternativeName>
    <alternativeName>
        <fullName evidence="4">tRNA-uridine isomerase I</fullName>
    </alternativeName>
</protein>
<dbReference type="PANTHER" id="PTHR11142">
    <property type="entry name" value="PSEUDOURIDYLATE SYNTHASE"/>
    <property type="match status" value="1"/>
</dbReference>
<feature type="domain" description="Pseudouridine synthase I TruA alpha/beta" evidence="8">
    <location>
        <begin position="152"/>
        <end position="254"/>
    </location>
</feature>
<evidence type="ECO:0000256" key="2">
    <source>
        <dbReference type="ARBA" id="ARBA00022694"/>
    </source>
</evidence>
<dbReference type="InterPro" id="IPR020097">
    <property type="entry name" value="PsdUridine_synth_TruA_a/b_dom"/>
</dbReference>
<reference evidence="9" key="2">
    <citation type="submission" date="2020-09" db="EMBL/GenBank/DDBJ databases">
        <authorList>
            <person name="Sun Q."/>
            <person name="Zhou Y."/>
        </authorList>
    </citation>
    <scope>NUCLEOTIDE SEQUENCE</scope>
    <source>
        <strain evidence="9">CGMCC 4.7308</strain>
    </source>
</reference>
<comment type="similarity">
    <text evidence="1 4 7">Belongs to the tRNA pseudouridine synthase TruA family.</text>
</comment>
<dbReference type="Gene3D" id="3.30.70.660">
    <property type="entry name" value="Pseudouridine synthase I, catalytic domain, C-terminal subdomain"/>
    <property type="match status" value="1"/>
</dbReference>
<dbReference type="CDD" id="cd02570">
    <property type="entry name" value="PseudoU_synth_EcTruA"/>
    <property type="match status" value="1"/>
</dbReference>
<evidence type="ECO:0000256" key="7">
    <source>
        <dbReference type="RuleBase" id="RU003792"/>
    </source>
</evidence>
<dbReference type="Gene3D" id="3.30.70.580">
    <property type="entry name" value="Pseudouridine synthase I, catalytic domain, N-terminal subdomain"/>
    <property type="match status" value="1"/>
</dbReference>
<evidence type="ECO:0000313" key="10">
    <source>
        <dbReference type="Proteomes" id="UP000655208"/>
    </source>
</evidence>
<dbReference type="InterPro" id="IPR020095">
    <property type="entry name" value="PsdUridine_synth_TruA_C"/>
</dbReference>
<comment type="catalytic activity">
    <reaction evidence="4 7">
        <text>uridine(38/39/40) in tRNA = pseudouridine(38/39/40) in tRNA</text>
        <dbReference type="Rhea" id="RHEA:22376"/>
        <dbReference type="Rhea" id="RHEA-COMP:10085"/>
        <dbReference type="Rhea" id="RHEA-COMP:10087"/>
        <dbReference type="ChEBI" id="CHEBI:65314"/>
        <dbReference type="ChEBI" id="CHEBI:65315"/>
        <dbReference type="EC" id="5.4.99.12"/>
    </reaction>
</comment>
<dbReference type="HAMAP" id="MF_00171">
    <property type="entry name" value="TruA"/>
    <property type="match status" value="1"/>
</dbReference>
<dbReference type="GO" id="GO:0160147">
    <property type="term" value="F:tRNA pseudouridine(38-40) synthase activity"/>
    <property type="evidence" value="ECO:0007669"/>
    <property type="project" value="UniProtKB-EC"/>
</dbReference>
<keyword evidence="10" id="KW-1185">Reference proteome</keyword>
<dbReference type="InterPro" id="IPR020103">
    <property type="entry name" value="PsdUridine_synth_cat_dom_sf"/>
</dbReference>
<dbReference type="PANTHER" id="PTHR11142:SF0">
    <property type="entry name" value="TRNA PSEUDOURIDINE SYNTHASE-LIKE 1"/>
    <property type="match status" value="1"/>
</dbReference>
<dbReference type="NCBIfam" id="TIGR00071">
    <property type="entry name" value="hisT_truA"/>
    <property type="match status" value="1"/>
</dbReference>
<keyword evidence="2 4" id="KW-0819">tRNA processing</keyword>
<dbReference type="InterPro" id="IPR001406">
    <property type="entry name" value="PsdUridine_synth_TruA"/>
</dbReference>
<dbReference type="AlphaFoldDB" id="A0A917SX41"/>
<feature type="active site" description="Nucleophile" evidence="4 5">
    <location>
        <position position="45"/>
    </location>
</feature>
<accession>A0A917SX41</accession>
<gene>
    <name evidence="4 9" type="primary">truA</name>
    <name evidence="9" type="ORF">GCM10011594_24140</name>
</gene>
<comment type="caution">
    <text evidence="4">Lacks conserved residue(s) required for the propagation of feature annotation.</text>
</comment>
<evidence type="ECO:0000256" key="1">
    <source>
        <dbReference type="ARBA" id="ARBA00009375"/>
    </source>
</evidence>
<sequence>MSYDGTDFAGWAVQPGRRTVAGLLGDALELVVRRPVPMVVAGRTDAGVHATGQVAHVDVPSDLLPGLTPRDRPAEESAGLLGLLRRLSGLLPPDVRVRAVTAAPDGFDARFSALRRHYRYRVSTAEWGVDPLARADVLAYRRPLDAALMQRAAAALTGLHDFAAYCRPRPGATTVRDLQRLDVVTGAPDEVVLHVSADAFCHSMVRALVGALLAVGSGRAPVERPAALLAAGLRTAEITVAPARGLTLVAVDYPAPDGLAARAAATRAVRSPVGS</sequence>
<proteinExistence type="inferred from homology"/>
<evidence type="ECO:0000256" key="5">
    <source>
        <dbReference type="PIRSR" id="PIRSR001430-1"/>
    </source>
</evidence>
<reference evidence="9" key="1">
    <citation type="journal article" date="2014" name="Int. J. Syst. Evol. Microbiol.">
        <title>Complete genome sequence of Corynebacterium casei LMG S-19264T (=DSM 44701T), isolated from a smear-ripened cheese.</title>
        <authorList>
            <consortium name="US DOE Joint Genome Institute (JGI-PGF)"/>
            <person name="Walter F."/>
            <person name="Albersmeier A."/>
            <person name="Kalinowski J."/>
            <person name="Ruckert C."/>
        </authorList>
    </citation>
    <scope>NUCLEOTIDE SEQUENCE</scope>
    <source>
        <strain evidence="9">CGMCC 4.7308</strain>
    </source>
</reference>
<dbReference type="EMBL" id="BMNA01000004">
    <property type="protein sequence ID" value="GGM03167.1"/>
    <property type="molecule type" value="Genomic_DNA"/>
</dbReference>
<comment type="function">
    <text evidence="4">Formation of pseudouridine at positions 38, 39 and 40 in the anticodon stem and loop of transfer RNAs.</text>
</comment>
<dbReference type="Proteomes" id="UP000655208">
    <property type="component" value="Unassembled WGS sequence"/>
</dbReference>
<dbReference type="EC" id="5.4.99.12" evidence="4"/>
<organism evidence="9 10">
    <name type="scientific">Nakamurella endophytica</name>
    <dbReference type="NCBI Taxonomy" id="1748367"/>
    <lineage>
        <taxon>Bacteria</taxon>
        <taxon>Bacillati</taxon>
        <taxon>Actinomycetota</taxon>
        <taxon>Actinomycetes</taxon>
        <taxon>Nakamurellales</taxon>
        <taxon>Nakamurellaceae</taxon>
        <taxon>Nakamurella</taxon>
    </lineage>
</organism>
<dbReference type="SUPFAM" id="SSF55120">
    <property type="entry name" value="Pseudouridine synthase"/>
    <property type="match status" value="1"/>
</dbReference>
<evidence type="ECO:0000259" key="8">
    <source>
        <dbReference type="Pfam" id="PF01416"/>
    </source>
</evidence>
<keyword evidence="3 4" id="KW-0413">Isomerase</keyword>
<feature type="binding site" evidence="4 6">
    <location>
        <position position="118"/>
    </location>
    <ligand>
        <name>substrate</name>
    </ligand>
</feature>
<dbReference type="GO" id="GO:0031119">
    <property type="term" value="P:tRNA pseudouridine synthesis"/>
    <property type="evidence" value="ECO:0007669"/>
    <property type="project" value="UniProtKB-UniRule"/>
</dbReference>
<comment type="caution">
    <text evidence="9">The sequence shown here is derived from an EMBL/GenBank/DDBJ whole genome shotgun (WGS) entry which is preliminary data.</text>
</comment>